<feature type="compositionally biased region" description="Polar residues" evidence="1">
    <location>
        <begin position="326"/>
        <end position="340"/>
    </location>
</feature>
<protein>
    <submittedName>
        <fullName evidence="2">Uncharacterized protein</fullName>
    </submittedName>
</protein>
<organism evidence="2 3">
    <name type="scientific">Euplotes crassus</name>
    <dbReference type="NCBI Taxonomy" id="5936"/>
    <lineage>
        <taxon>Eukaryota</taxon>
        <taxon>Sar</taxon>
        <taxon>Alveolata</taxon>
        <taxon>Ciliophora</taxon>
        <taxon>Intramacronucleata</taxon>
        <taxon>Spirotrichea</taxon>
        <taxon>Hypotrichia</taxon>
        <taxon>Euplotida</taxon>
        <taxon>Euplotidae</taxon>
        <taxon>Moneuplotes</taxon>
    </lineage>
</organism>
<comment type="caution">
    <text evidence="2">The sequence shown here is derived from an EMBL/GenBank/DDBJ whole genome shotgun (WGS) entry which is preliminary data.</text>
</comment>
<dbReference type="AlphaFoldDB" id="A0AAD1XAF1"/>
<accession>A0AAD1XAF1</accession>
<dbReference type="EMBL" id="CAMPGE010005826">
    <property type="protein sequence ID" value="CAI2364667.1"/>
    <property type="molecule type" value="Genomic_DNA"/>
</dbReference>
<evidence type="ECO:0000313" key="2">
    <source>
        <dbReference type="EMBL" id="CAI2364667.1"/>
    </source>
</evidence>
<reference evidence="2" key="1">
    <citation type="submission" date="2023-07" db="EMBL/GenBank/DDBJ databases">
        <authorList>
            <consortium name="AG Swart"/>
            <person name="Singh M."/>
            <person name="Singh A."/>
            <person name="Seah K."/>
            <person name="Emmerich C."/>
        </authorList>
    </citation>
    <scope>NUCLEOTIDE SEQUENCE</scope>
    <source>
        <strain evidence="2">DP1</strain>
    </source>
</reference>
<feature type="region of interest" description="Disordered" evidence="1">
    <location>
        <begin position="320"/>
        <end position="340"/>
    </location>
</feature>
<evidence type="ECO:0000313" key="3">
    <source>
        <dbReference type="Proteomes" id="UP001295684"/>
    </source>
</evidence>
<name>A0AAD1XAF1_EUPCR</name>
<gene>
    <name evidence="2" type="ORF">ECRASSUSDP1_LOCUS6012</name>
</gene>
<sequence length="496" mass="56773">MHNKKKKYLIKSDSNGGKYMINLRRSSDFANYKPEQPSIKINIIGSSNPFYKEKSRINSECDKESLIVNKSASHLTPEKNCFSSSKPKKDNVVVITSKVASKNSSAIQIDLKEPSSWKDEHKGELEANAILDLKKTGWKELKSQLNLYSQIKGIHQDVKELPSDLKFKSKPIVKCRTKKIQKHLKEKRANTSRFKSSDPHCKSNMGYLGGKELTTLAQPFAMPKGTQNVPFREILRLKYFFKDLKKMNKNKTANNQASRNRVFAAYIPKQIDSPPKINQYNQVPKRRTLVENIMLKDMNYNEQRVTEDNNTPSAHKKLAAKISKPVRSQTRASHSGFPQRNSIGALKMFTPRKLIKASNKDASSEKNPKWKQFIEKNSKNNPEQLSLQSILQSNKEKKAPGYRFLPDVSSDSFQNEYLNTKMIKKRLNTSSNKFYHTGEKFSTSHAKIDPMMINTSRISQASKTSIEFIISQNKQLLSKRINSNVQNTRNSYSTIN</sequence>
<keyword evidence="3" id="KW-1185">Reference proteome</keyword>
<evidence type="ECO:0000256" key="1">
    <source>
        <dbReference type="SAM" id="MobiDB-lite"/>
    </source>
</evidence>
<proteinExistence type="predicted"/>
<dbReference type="Proteomes" id="UP001295684">
    <property type="component" value="Unassembled WGS sequence"/>
</dbReference>